<gene>
    <name evidence="2" type="ORF">O166_06430</name>
</gene>
<accession>A0ABN0N891</accession>
<evidence type="ECO:0000313" key="2">
    <source>
        <dbReference type="EMBL" id="ERE07196.1"/>
    </source>
</evidence>
<feature type="region of interest" description="Disordered" evidence="1">
    <location>
        <begin position="116"/>
        <end position="144"/>
    </location>
</feature>
<keyword evidence="3" id="KW-1185">Reference proteome</keyword>
<dbReference type="Proteomes" id="UP000016426">
    <property type="component" value="Unassembled WGS sequence"/>
</dbReference>
<proteinExistence type="predicted"/>
<feature type="compositionally biased region" description="Low complexity" evidence="1">
    <location>
        <begin position="121"/>
        <end position="137"/>
    </location>
</feature>
<protein>
    <submittedName>
        <fullName evidence="2">Uncharacterized protein</fullName>
    </submittedName>
</protein>
<dbReference type="EMBL" id="AVPH01000212">
    <property type="protein sequence ID" value="ERE07196.1"/>
    <property type="molecule type" value="Genomic_DNA"/>
</dbReference>
<sequence length="144" mass="15683">MKTLLITGGKAGAHAIYAAAHVAAQLALQHHNYHATIVSNGSRSAAAAPIQPVGRLRIVACDGRAHRLTADAVINLDHYLYPNGRQLTFHIRETVDHLVAGTPPHLLWLHRHRPNLGAAGQQPSKRPSRRQQASARPARQRHAV</sequence>
<dbReference type="RefSeq" id="WP_021476716.1">
    <property type="nucleotide sequence ID" value="NZ_AVPH01000212.1"/>
</dbReference>
<organism evidence="2 3">
    <name type="scientific">Pseudogulbenkiania ferrooxidans EGD-HP2</name>
    <dbReference type="NCBI Taxonomy" id="1388764"/>
    <lineage>
        <taxon>Bacteria</taxon>
        <taxon>Pseudomonadati</taxon>
        <taxon>Pseudomonadota</taxon>
        <taxon>Betaproteobacteria</taxon>
        <taxon>Neisseriales</taxon>
        <taxon>Chromobacteriaceae</taxon>
        <taxon>Pseudogulbenkiania</taxon>
    </lineage>
</organism>
<name>A0ABN0N891_9NEIS</name>
<comment type="caution">
    <text evidence="2">The sequence shown here is derived from an EMBL/GenBank/DDBJ whole genome shotgun (WGS) entry which is preliminary data.</text>
</comment>
<reference evidence="2 3" key="1">
    <citation type="journal article" date="2013" name="Genome Announc.">
        <title>Genome Sequence of the Pigment-Producing Bacterium Pseudogulbenkiania ferrooxidans, Isolated from Loktak Lake.</title>
        <authorList>
            <person name="Puranik S."/>
            <person name="Talkal R."/>
            <person name="Qureshi A."/>
            <person name="Khardenavis A."/>
            <person name="Kapley A."/>
            <person name="Purohit H.J."/>
        </authorList>
    </citation>
    <scope>NUCLEOTIDE SEQUENCE [LARGE SCALE GENOMIC DNA]</scope>
    <source>
        <strain evidence="2 3">EGD-HP2</strain>
    </source>
</reference>
<evidence type="ECO:0000313" key="3">
    <source>
        <dbReference type="Proteomes" id="UP000016426"/>
    </source>
</evidence>
<evidence type="ECO:0000256" key="1">
    <source>
        <dbReference type="SAM" id="MobiDB-lite"/>
    </source>
</evidence>